<evidence type="ECO:0000256" key="1">
    <source>
        <dbReference type="SAM" id="MobiDB-lite"/>
    </source>
</evidence>
<feature type="domain" description="Anti-sigma factor RsgI-like middle" evidence="3">
    <location>
        <begin position="84"/>
        <end position="216"/>
    </location>
</feature>
<dbReference type="Proteomes" id="UP001163115">
    <property type="component" value="Chromosome"/>
</dbReference>
<keyword evidence="5" id="KW-1185">Reference proteome</keyword>
<feature type="compositionally biased region" description="Low complexity" evidence="1">
    <location>
        <begin position="265"/>
        <end position="282"/>
    </location>
</feature>
<protein>
    <recommendedName>
        <fullName evidence="3">Anti-sigma factor RsgI-like middle domain-containing protein</fullName>
    </recommendedName>
</protein>
<dbReference type="Pfam" id="PF23750">
    <property type="entry name" value="RsgI_M"/>
    <property type="match status" value="1"/>
</dbReference>
<evidence type="ECO:0000259" key="3">
    <source>
        <dbReference type="Pfam" id="PF23750"/>
    </source>
</evidence>
<evidence type="ECO:0000256" key="2">
    <source>
        <dbReference type="SAM" id="Phobius"/>
    </source>
</evidence>
<feature type="region of interest" description="Disordered" evidence="1">
    <location>
        <begin position="425"/>
        <end position="474"/>
    </location>
</feature>
<proteinExistence type="predicted"/>
<feature type="region of interest" description="Disordered" evidence="1">
    <location>
        <begin position="256"/>
        <end position="332"/>
    </location>
</feature>
<feature type="compositionally biased region" description="Polar residues" evidence="1">
    <location>
        <begin position="460"/>
        <end position="474"/>
    </location>
</feature>
<dbReference type="RefSeq" id="WP_024837107.1">
    <property type="nucleotide sequence ID" value="NZ_CP113524.1"/>
</dbReference>
<keyword evidence="2" id="KW-0472">Membrane</keyword>
<sequence>MNQSDQRQMNKKQIEACITTAARDMVPDVLDRIDLSTPQEAIEVHKRPVFMIRRRVIASLIAACFCMVALAGGTYTYQNGRVDSVIGIDVNPSVELSVNQRNKVLSAKALNEDAKNIMEQMDLKGVDLNVAVNAVIGALVTNGYLTDSDNAILVTVANDSVKKAKNLRSTVVSDIKTALKEKQLEAVVYDQQVIDEEQVKGFASEYGISYGKAYFLKELMDQNPSLTLDDIKNLASLNMEQIAKVITERSYAVGGKTEVTEAETDATTKVTTAPPVTDPTAESVTEQETSAVQPSSETESQTTAHKDSSQAQTTSASPSSSSEETTSDQDNVSGEKIKIDYVDYEDGVVTVYFKTKVKWKNPTVSVKDGDGNTYSAKVSDTDSESCEIEVTDLSQGKEYTFILGGISPKIGKQVTVKGVFETPVIGSEDSESEETTQAETTVPASTAPAETENIEHSTEKNVSQEQTSQKETAH</sequence>
<keyword evidence="2" id="KW-0812">Transmembrane</keyword>
<organism evidence="4 5">
    <name type="scientific">Lacrimispora xylanolytica</name>
    <dbReference type="NCBI Taxonomy" id="29375"/>
    <lineage>
        <taxon>Bacteria</taxon>
        <taxon>Bacillati</taxon>
        <taxon>Bacillota</taxon>
        <taxon>Clostridia</taxon>
        <taxon>Lachnospirales</taxon>
        <taxon>Lachnospiraceae</taxon>
        <taxon>Lacrimispora</taxon>
    </lineage>
</organism>
<keyword evidence="2" id="KW-1133">Transmembrane helix</keyword>
<feature type="compositionally biased region" description="Low complexity" evidence="1">
    <location>
        <begin position="309"/>
        <end position="324"/>
    </location>
</feature>
<name>A0ABY7ADH3_9FIRM</name>
<accession>A0ABY7ADH3</accession>
<gene>
    <name evidence="4" type="ORF">OW255_04460</name>
</gene>
<dbReference type="EMBL" id="CP113524">
    <property type="protein sequence ID" value="WAJ24765.1"/>
    <property type="molecule type" value="Genomic_DNA"/>
</dbReference>
<evidence type="ECO:0000313" key="4">
    <source>
        <dbReference type="EMBL" id="WAJ24765.1"/>
    </source>
</evidence>
<evidence type="ECO:0000313" key="5">
    <source>
        <dbReference type="Proteomes" id="UP001163115"/>
    </source>
</evidence>
<feature type="compositionally biased region" description="Polar residues" evidence="1">
    <location>
        <begin position="283"/>
        <end position="303"/>
    </location>
</feature>
<reference evidence="4" key="1">
    <citation type="submission" date="2022-11" db="EMBL/GenBank/DDBJ databases">
        <title>Lacrimispora xylanolytica sy1, complete genome.</title>
        <authorList>
            <person name="Choi S."/>
        </authorList>
    </citation>
    <scope>NUCLEOTIDE SEQUENCE</scope>
    <source>
        <strain evidence="4">Sy1</strain>
    </source>
</reference>
<dbReference type="InterPro" id="IPR055431">
    <property type="entry name" value="RsgI_M"/>
</dbReference>
<feature type="transmembrane region" description="Helical" evidence="2">
    <location>
        <begin position="56"/>
        <end position="77"/>
    </location>
</feature>